<comment type="caution">
    <text evidence="2">The sequence shown here is derived from an EMBL/GenBank/DDBJ whole genome shotgun (WGS) entry which is preliminary data.</text>
</comment>
<dbReference type="EMBL" id="JAVHJO010000003">
    <property type="protein sequence ID" value="KAK6541731.1"/>
    <property type="molecule type" value="Genomic_DNA"/>
</dbReference>
<organism evidence="2 3">
    <name type="scientific">Orbilia ellipsospora</name>
    <dbReference type="NCBI Taxonomy" id="2528407"/>
    <lineage>
        <taxon>Eukaryota</taxon>
        <taxon>Fungi</taxon>
        <taxon>Dikarya</taxon>
        <taxon>Ascomycota</taxon>
        <taxon>Pezizomycotina</taxon>
        <taxon>Orbiliomycetes</taxon>
        <taxon>Orbiliales</taxon>
        <taxon>Orbiliaceae</taxon>
        <taxon>Orbilia</taxon>
    </lineage>
</organism>
<reference evidence="2 3" key="1">
    <citation type="submission" date="2019-10" db="EMBL/GenBank/DDBJ databases">
        <authorList>
            <person name="Palmer J.M."/>
        </authorList>
    </citation>
    <scope>NUCLEOTIDE SEQUENCE [LARGE SCALE GENOMIC DNA]</scope>
    <source>
        <strain evidence="2 3">TWF694</strain>
    </source>
</reference>
<feature type="chain" id="PRO_5043373343" evidence="1">
    <location>
        <begin position="20"/>
        <end position="94"/>
    </location>
</feature>
<sequence>MRAFQFTAIISLALFGVSGLMVPSIAQDPTPQLMPRSPITVTDADVQAHIESEVSKLPDDKKAARKKELNTPEGKNYIKLSLQAIKDEKEEKAQ</sequence>
<keyword evidence="3" id="KW-1185">Reference proteome</keyword>
<evidence type="ECO:0000256" key="1">
    <source>
        <dbReference type="SAM" id="SignalP"/>
    </source>
</evidence>
<accession>A0AAV9XJM7</accession>
<evidence type="ECO:0000313" key="2">
    <source>
        <dbReference type="EMBL" id="KAK6541731.1"/>
    </source>
</evidence>
<feature type="signal peptide" evidence="1">
    <location>
        <begin position="1"/>
        <end position="19"/>
    </location>
</feature>
<name>A0AAV9XJM7_9PEZI</name>
<gene>
    <name evidence="2" type="ORF">TWF694_007521</name>
</gene>
<protein>
    <submittedName>
        <fullName evidence="2">Uncharacterized protein</fullName>
    </submittedName>
</protein>
<keyword evidence="1" id="KW-0732">Signal</keyword>
<dbReference type="Proteomes" id="UP001365542">
    <property type="component" value="Unassembled WGS sequence"/>
</dbReference>
<evidence type="ECO:0000313" key="3">
    <source>
        <dbReference type="Proteomes" id="UP001365542"/>
    </source>
</evidence>
<dbReference type="AlphaFoldDB" id="A0AAV9XJM7"/>
<proteinExistence type="predicted"/>